<keyword evidence="2" id="KW-0812">Transmembrane</keyword>
<feature type="transmembrane region" description="Helical" evidence="2">
    <location>
        <begin position="96"/>
        <end position="115"/>
    </location>
</feature>
<evidence type="ECO:0000256" key="2">
    <source>
        <dbReference type="SAM" id="Phobius"/>
    </source>
</evidence>
<feature type="transmembrane region" description="Helical" evidence="2">
    <location>
        <begin position="43"/>
        <end position="60"/>
    </location>
</feature>
<dbReference type="EMBL" id="JAPJUH010000006">
    <property type="protein sequence ID" value="MCX3267196.1"/>
    <property type="molecule type" value="Genomic_DNA"/>
</dbReference>
<keyword evidence="2" id="KW-1133">Transmembrane helix</keyword>
<dbReference type="AlphaFoldDB" id="A0A9X3DHH6"/>
<feature type="region of interest" description="Disordered" evidence="1">
    <location>
        <begin position="131"/>
        <end position="172"/>
    </location>
</feature>
<feature type="transmembrane region" description="Helical" evidence="2">
    <location>
        <begin position="66"/>
        <end position="84"/>
    </location>
</feature>
<feature type="compositionally biased region" description="Low complexity" evidence="1">
    <location>
        <begin position="134"/>
        <end position="159"/>
    </location>
</feature>
<dbReference type="InterPro" id="IPR043739">
    <property type="entry name" value="DUF5684"/>
</dbReference>
<evidence type="ECO:0000313" key="3">
    <source>
        <dbReference type="EMBL" id="MCX3267196.1"/>
    </source>
</evidence>
<dbReference type="RefSeq" id="WP_010602440.1">
    <property type="nucleotide sequence ID" value="NZ_JAPJUH010000006.1"/>
</dbReference>
<gene>
    <name evidence="3" type="ORF">OQZ29_20715</name>
</gene>
<reference evidence="3" key="1">
    <citation type="submission" date="2022-11" db="EMBL/GenBank/DDBJ databases">
        <authorList>
            <person name="Graham C."/>
            <person name="Newman J.D."/>
        </authorList>
    </citation>
    <scope>NUCLEOTIDE SEQUENCE</scope>
    <source>
        <strain evidence="3">DSM 19486</strain>
    </source>
</reference>
<keyword evidence="4" id="KW-1185">Reference proteome</keyword>
<protein>
    <submittedName>
        <fullName evidence="3">DUF5684 domain-containing protein</fullName>
    </submittedName>
</protein>
<evidence type="ECO:0000256" key="1">
    <source>
        <dbReference type="SAM" id="MobiDB-lite"/>
    </source>
</evidence>
<sequence>MNEYETSGVAAGIGAGAVIFYLAIIVVLVIGMWKVFEKAGKPGWAAIIPIYNLIILLEIVGKPMIWILWLIIPCVNIVFMIWLYNLVSKSFGKSEGFTVGLVIFPYIFWPILGFGDARYIGPSAAEAQNGGFGNNPFNNPNNPFNNPNNPFGNQNTPFGDQNKPNDNPPPVV</sequence>
<accession>A0A9X3DHH6</accession>
<dbReference type="Proteomes" id="UP001142592">
    <property type="component" value="Unassembled WGS sequence"/>
</dbReference>
<organism evidence="3 4">
    <name type="scientific">Pedobacter agri</name>
    <dbReference type="NCBI Taxonomy" id="454586"/>
    <lineage>
        <taxon>Bacteria</taxon>
        <taxon>Pseudomonadati</taxon>
        <taxon>Bacteroidota</taxon>
        <taxon>Sphingobacteriia</taxon>
        <taxon>Sphingobacteriales</taxon>
        <taxon>Sphingobacteriaceae</taxon>
        <taxon>Pedobacter</taxon>
    </lineage>
</organism>
<evidence type="ECO:0000313" key="4">
    <source>
        <dbReference type="Proteomes" id="UP001142592"/>
    </source>
</evidence>
<proteinExistence type="predicted"/>
<name>A0A9X3DHH6_9SPHI</name>
<dbReference type="Pfam" id="PF18936">
    <property type="entry name" value="DUF5684"/>
    <property type="match status" value="1"/>
</dbReference>
<comment type="caution">
    <text evidence="3">The sequence shown here is derived from an EMBL/GenBank/DDBJ whole genome shotgun (WGS) entry which is preliminary data.</text>
</comment>
<keyword evidence="2" id="KW-0472">Membrane</keyword>
<feature type="transmembrane region" description="Helical" evidence="2">
    <location>
        <begin position="6"/>
        <end position="31"/>
    </location>
</feature>